<accession>A0AAV6TJ06</accession>
<organism evidence="1 2">
    <name type="scientific">Oedothorax gibbosus</name>
    <dbReference type="NCBI Taxonomy" id="931172"/>
    <lineage>
        <taxon>Eukaryota</taxon>
        <taxon>Metazoa</taxon>
        <taxon>Ecdysozoa</taxon>
        <taxon>Arthropoda</taxon>
        <taxon>Chelicerata</taxon>
        <taxon>Arachnida</taxon>
        <taxon>Araneae</taxon>
        <taxon>Araneomorphae</taxon>
        <taxon>Entelegynae</taxon>
        <taxon>Araneoidea</taxon>
        <taxon>Linyphiidae</taxon>
        <taxon>Erigoninae</taxon>
        <taxon>Oedothorax</taxon>
    </lineage>
</organism>
<name>A0AAV6TJ06_9ARAC</name>
<evidence type="ECO:0000313" key="2">
    <source>
        <dbReference type="Proteomes" id="UP000827092"/>
    </source>
</evidence>
<reference evidence="1 2" key="1">
    <citation type="journal article" date="2022" name="Nat. Ecol. Evol.">
        <title>A masculinizing supergene underlies an exaggerated male reproductive morph in a spider.</title>
        <authorList>
            <person name="Hendrickx F."/>
            <person name="De Corte Z."/>
            <person name="Sonet G."/>
            <person name="Van Belleghem S.M."/>
            <person name="Kostlbacher S."/>
            <person name="Vangestel C."/>
        </authorList>
    </citation>
    <scope>NUCLEOTIDE SEQUENCE [LARGE SCALE GENOMIC DNA]</scope>
    <source>
        <strain evidence="1">W744_W776</strain>
    </source>
</reference>
<proteinExistence type="predicted"/>
<sequence>MALQRFVGRRGLPNTIYTDNATTFQAANKELIALWNSLSSTKLSSFIPEMVFGGNLLCPRGLVGRVVGEVGFGITKQSLRKSIGRALLDEENLSTVW</sequence>
<gene>
    <name evidence="1" type="ORF">JTE90_016197</name>
</gene>
<protein>
    <recommendedName>
        <fullName evidence="3">Integrase catalytic domain-containing protein</fullName>
    </recommendedName>
</protein>
<evidence type="ECO:0008006" key="3">
    <source>
        <dbReference type="Google" id="ProtNLM"/>
    </source>
</evidence>
<dbReference type="AlphaFoldDB" id="A0AAV6TJ06"/>
<dbReference type="EMBL" id="JAFNEN010003506">
    <property type="protein sequence ID" value="KAG8171819.1"/>
    <property type="molecule type" value="Genomic_DNA"/>
</dbReference>
<dbReference type="Proteomes" id="UP000827092">
    <property type="component" value="Unassembled WGS sequence"/>
</dbReference>
<comment type="caution">
    <text evidence="1">The sequence shown here is derived from an EMBL/GenBank/DDBJ whole genome shotgun (WGS) entry which is preliminary data.</text>
</comment>
<keyword evidence="2" id="KW-1185">Reference proteome</keyword>
<evidence type="ECO:0000313" key="1">
    <source>
        <dbReference type="EMBL" id="KAG8171819.1"/>
    </source>
</evidence>